<feature type="signal peptide" evidence="1">
    <location>
        <begin position="1"/>
        <end position="26"/>
    </location>
</feature>
<keyword evidence="1" id="KW-0732">Signal</keyword>
<dbReference type="Proteomes" id="UP000315677">
    <property type="component" value="Unassembled WGS sequence"/>
</dbReference>
<proteinExistence type="predicted"/>
<name>A0A543D936_9PSEU</name>
<reference evidence="2 3" key="1">
    <citation type="submission" date="2019-06" db="EMBL/GenBank/DDBJ databases">
        <title>Sequencing the genomes of 1000 actinobacteria strains.</title>
        <authorList>
            <person name="Klenk H.-P."/>
        </authorList>
    </citation>
    <scope>NUCLEOTIDE SEQUENCE [LARGE SCALE GENOMIC DNA]</scope>
    <source>
        <strain evidence="2 3">DSM 45301</strain>
    </source>
</reference>
<organism evidence="2 3">
    <name type="scientific">Pseudonocardia kunmingensis</name>
    <dbReference type="NCBI Taxonomy" id="630975"/>
    <lineage>
        <taxon>Bacteria</taxon>
        <taxon>Bacillati</taxon>
        <taxon>Actinomycetota</taxon>
        <taxon>Actinomycetes</taxon>
        <taxon>Pseudonocardiales</taxon>
        <taxon>Pseudonocardiaceae</taxon>
        <taxon>Pseudonocardia</taxon>
    </lineage>
</organism>
<dbReference type="RefSeq" id="WP_142059346.1">
    <property type="nucleotide sequence ID" value="NZ_VFPA01000004.1"/>
</dbReference>
<protein>
    <recommendedName>
        <fullName evidence="4">Secreted protein</fullName>
    </recommendedName>
</protein>
<comment type="caution">
    <text evidence="2">The sequence shown here is derived from an EMBL/GenBank/DDBJ whole genome shotgun (WGS) entry which is preliminary data.</text>
</comment>
<evidence type="ECO:0008006" key="4">
    <source>
        <dbReference type="Google" id="ProtNLM"/>
    </source>
</evidence>
<gene>
    <name evidence="2" type="ORF">FB558_6075</name>
</gene>
<feature type="chain" id="PRO_5039562838" description="Secreted protein" evidence="1">
    <location>
        <begin position="27"/>
        <end position="75"/>
    </location>
</feature>
<keyword evidence="3" id="KW-1185">Reference proteome</keyword>
<dbReference type="AlphaFoldDB" id="A0A543D936"/>
<evidence type="ECO:0000313" key="3">
    <source>
        <dbReference type="Proteomes" id="UP000315677"/>
    </source>
</evidence>
<evidence type="ECO:0000256" key="1">
    <source>
        <dbReference type="SAM" id="SignalP"/>
    </source>
</evidence>
<accession>A0A543D936</accession>
<sequence length="75" mass="7466">MTRLRTMAPLLVAAVLTAIAVGTVQSAGCDDPGHYELVAGDYQLVGGCIAPGDIVVPDPAPAPARPAEEAAPAKG</sequence>
<dbReference type="EMBL" id="VFPA01000004">
    <property type="protein sequence ID" value="TQM05854.1"/>
    <property type="molecule type" value="Genomic_DNA"/>
</dbReference>
<evidence type="ECO:0000313" key="2">
    <source>
        <dbReference type="EMBL" id="TQM05854.1"/>
    </source>
</evidence>